<protein>
    <submittedName>
        <fullName evidence="1">DNA-binding transcriptional regulator, IscR family</fullName>
    </submittedName>
</protein>
<sequence>MLHVLLHMASDRKSYTSEQLAQMLSTNPVVVRRTMSGLRDAGFVTSEKGRNGGWCLIEHFEQLTLMDIYQAVGEPNIFAIGNQNSHPDCLVEKAVNQVLDDAVVEAQRILFERFRQTTLGDLSKLFNAEANKVHSQ</sequence>
<evidence type="ECO:0000313" key="2">
    <source>
        <dbReference type="Proteomes" id="UP000242317"/>
    </source>
</evidence>
<dbReference type="AlphaFoldDB" id="A0A1G6IR18"/>
<keyword evidence="2" id="KW-1185">Reference proteome</keyword>
<dbReference type="Gene3D" id="1.10.10.10">
    <property type="entry name" value="Winged helix-like DNA-binding domain superfamily/Winged helix DNA-binding domain"/>
    <property type="match status" value="1"/>
</dbReference>
<dbReference type="PANTHER" id="PTHR33221:SF15">
    <property type="entry name" value="HTH-TYPE TRANSCRIPTIONAL REGULATOR YWGB-RELATED"/>
    <property type="match status" value="1"/>
</dbReference>
<gene>
    <name evidence="1" type="ORF">SAMN05421749_103123</name>
</gene>
<dbReference type="Pfam" id="PF02082">
    <property type="entry name" value="Rrf2"/>
    <property type="match status" value="1"/>
</dbReference>
<dbReference type="EMBL" id="FMYK01000003">
    <property type="protein sequence ID" value="SDC08918.1"/>
    <property type="molecule type" value="Genomic_DNA"/>
</dbReference>
<dbReference type="Proteomes" id="UP000242317">
    <property type="component" value="Unassembled WGS sequence"/>
</dbReference>
<proteinExistence type="predicted"/>
<dbReference type="SUPFAM" id="SSF46785">
    <property type="entry name" value="Winged helix' DNA-binding domain"/>
    <property type="match status" value="1"/>
</dbReference>
<dbReference type="GO" id="GO:0005829">
    <property type="term" value="C:cytosol"/>
    <property type="evidence" value="ECO:0007669"/>
    <property type="project" value="TreeGrafter"/>
</dbReference>
<dbReference type="PANTHER" id="PTHR33221">
    <property type="entry name" value="WINGED HELIX-TURN-HELIX TRANSCRIPTIONAL REGULATOR, RRF2 FAMILY"/>
    <property type="match status" value="1"/>
</dbReference>
<name>A0A1G6IR18_9GAMM</name>
<dbReference type="PROSITE" id="PS51197">
    <property type="entry name" value="HTH_RRF2_2"/>
    <property type="match status" value="1"/>
</dbReference>
<keyword evidence="1" id="KW-0238">DNA-binding</keyword>
<reference evidence="2" key="1">
    <citation type="submission" date="2016-09" db="EMBL/GenBank/DDBJ databases">
        <authorList>
            <person name="Varghese N."/>
            <person name="Submissions S."/>
        </authorList>
    </citation>
    <scope>NUCLEOTIDE SEQUENCE [LARGE SCALE GENOMIC DNA]</scope>
    <source>
        <strain evidence="2">ANC 3699</strain>
    </source>
</reference>
<dbReference type="InterPro" id="IPR000944">
    <property type="entry name" value="Tscrpt_reg_Rrf2"/>
</dbReference>
<dbReference type="InterPro" id="IPR036390">
    <property type="entry name" value="WH_DNA-bd_sf"/>
</dbReference>
<dbReference type="GO" id="GO:0003700">
    <property type="term" value="F:DNA-binding transcription factor activity"/>
    <property type="evidence" value="ECO:0007669"/>
    <property type="project" value="TreeGrafter"/>
</dbReference>
<organism evidence="1 2">
    <name type="scientific">Acinetobacter marinus</name>
    <dbReference type="NCBI Taxonomy" id="281375"/>
    <lineage>
        <taxon>Bacteria</taxon>
        <taxon>Pseudomonadati</taxon>
        <taxon>Pseudomonadota</taxon>
        <taxon>Gammaproteobacteria</taxon>
        <taxon>Moraxellales</taxon>
        <taxon>Moraxellaceae</taxon>
        <taxon>Acinetobacter</taxon>
    </lineage>
</organism>
<dbReference type="GO" id="GO:0003677">
    <property type="term" value="F:DNA binding"/>
    <property type="evidence" value="ECO:0007669"/>
    <property type="project" value="UniProtKB-KW"/>
</dbReference>
<accession>A0A1G6IR18</accession>
<evidence type="ECO:0000313" key="1">
    <source>
        <dbReference type="EMBL" id="SDC08918.1"/>
    </source>
</evidence>
<dbReference type="InterPro" id="IPR036388">
    <property type="entry name" value="WH-like_DNA-bd_sf"/>
</dbReference>